<dbReference type="Gene3D" id="3.40.50.1820">
    <property type="entry name" value="alpha/beta hydrolase"/>
    <property type="match status" value="1"/>
</dbReference>
<organism evidence="2 3">
    <name type="scientific">Petrachloros mirabilis ULC683</name>
    <dbReference type="NCBI Taxonomy" id="2781853"/>
    <lineage>
        <taxon>Bacteria</taxon>
        <taxon>Bacillati</taxon>
        <taxon>Cyanobacteriota</taxon>
        <taxon>Cyanophyceae</taxon>
        <taxon>Synechococcales</taxon>
        <taxon>Petrachlorosaceae</taxon>
        <taxon>Petrachloros</taxon>
        <taxon>Petrachloros mirabilis</taxon>
    </lineage>
</organism>
<sequence>MATSTSSVSSPPREQHLSWNWQNQTILAAYERFGVGSPVILLPALSTVSTRQEFSGVAQRLVAAGFQGILVDWPGFGESDRGDWGYTPAFYRQFILALLDELGAEPVTLVAAGHGAGYALYAAQQLPNRVSQVAVVAPTWRGPFTAMGLPVPIAQGVQALVRSPLLGDGLYALNTLPDFLKFMYERHVFTDATRLTPDFIAAKRMVTQKEGAKYGPAAFVTGGLDPVTCREDFLALARSVSQPMLALLAEQAPPQSKAEMAALGTLPQVRSQWLPGSLGLHEEFAPVVATALLNWLSDDPERQA</sequence>
<dbReference type="InterPro" id="IPR000073">
    <property type="entry name" value="AB_hydrolase_1"/>
</dbReference>
<dbReference type="InterPro" id="IPR029058">
    <property type="entry name" value="AB_hydrolase_fold"/>
</dbReference>
<evidence type="ECO:0000313" key="2">
    <source>
        <dbReference type="EMBL" id="NCJ05798.1"/>
    </source>
</evidence>
<evidence type="ECO:0000313" key="3">
    <source>
        <dbReference type="Proteomes" id="UP000607397"/>
    </source>
</evidence>
<dbReference type="RefSeq" id="WP_161824275.1">
    <property type="nucleotide sequence ID" value="NZ_WVIC01000006.1"/>
</dbReference>
<feature type="domain" description="AB hydrolase-1" evidence="1">
    <location>
        <begin position="38"/>
        <end position="149"/>
    </location>
</feature>
<dbReference type="AlphaFoldDB" id="A0A8K1ZXP3"/>
<evidence type="ECO:0000259" key="1">
    <source>
        <dbReference type="Pfam" id="PF00561"/>
    </source>
</evidence>
<name>A0A8K1ZXP3_9CYAN</name>
<comment type="caution">
    <text evidence="2">The sequence shown here is derived from an EMBL/GenBank/DDBJ whole genome shotgun (WGS) entry which is preliminary data.</text>
</comment>
<keyword evidence="3" id="KW-1185">Reference proteome</keyword>
<dbReference type="PANTHER" id="PTHR47914:SF1">
    <property type="entry name" value="ALPHA_BETA-HYDROLASES SUPERFAMILY PROTEIN"/>
    <property type="match status" value="1"/>
</dbReference>
<dbReference type="Pfam" id="PF00561">
    <property type="entry name" value="Abhydrolase_1"/>
    <property type="match status" value="1"/>
</dbReference>
<dbReference type="EMBL" id="WVIC01000006">
    <property type="protein sequence ID" value="NCJ05798.1"/>
    <property type="molecule type" value="Genomic_DNA"/>
</dbReference>
<dbReference type="GO" id="GO:0016787">
    <property type="term" value="F:hydrolase activity"/>
    <property type="evidence" value="ECO:0007669"/>
    <property type="project" value="UniProtKB-KW"/>
</dbReference>
<dbReference type="Proteomes" id="UP000607397">
    <property type="component" value="Unassembled WGS sequence"/>
</dbReference>
<dbReference type="SUPFAM" id="SSF53474">
    <property type="entry name" value="alpha/beta-Hydrolases"/>
    <property type="match status" value="1"/>
</dbReference>
<gene>
    <name evidence="2" type="ORF">GS597_04595</name>
</gene>
<dbReference type="PANTHER" id="PTHR47914">
    <property type="entry name" value="ALPHA/BETA-HYDROLASES SUPERFAMILY PROTEIN"/>
    <property type="match status" value="1"/>
</dbReference>
<accession>A0A8K1ZXP3</accession>
<protein>
    <submittedName>
        <fullName evidence="2">Alpha/beta fold hydrolase</fullName>
    </submittedName>
</protein>
<keyword evidence="2" id="KW-0378">Hydrolase</keyword>
<proteinExistence type="predicted"/>
<reference evidence="2" key="1">
    <citation type="submission" date="2019-12" db="EMBL/GenBank/DDBJ databases">
        <title>High-Quality draft genome sequences of three cyanobacteria isolated from the limestone walls of the Old Cathedral of Coimbra.</title>
        <authorList>
            <person name="Tiago I."/>
            <person name="Soares F."/>
            <person name="Portugal A."/>
        </authorList>
    </citation>
    <scope>NUCLEOTIDE SEQUENCE [LARGE SCALE GENOMIC DNA]</scope>
    <source>
        <strain evidence="2">C</strain>
    </source>
</reference>